<dbReference type="OMA" id="DMTLDLW"/>
<gene>
    <name evidence="2" type="ORF">B7463_g9511</name>
</gene>
<reference evidence="2 3" key="1">
    <citation type="submission" date="2018-05" db="EMBL/GenBank/DDBJ databases">
        <title>Draft genome sequence of Scytalidium lignicola DSM 105466, a ubiquitous saprotrophic fungus.</title>
        <authorList>
            <person name="Buettner E."/>
            <person name="Gebauer A.M."/>
            <person name="Hofrichter M."/>
            <person name="Liers C."/>
            <person name="Kellner H."/>
        </authorList>
    </citation>
    <scope>NUCLEOTIDE SEQUENCE [LARGE SCALE GENOMIC DNA]</scope>
    <source>
        <strain evidence="2 3">DSM 105466</strain>
    </source>
</reference>
<dbReference type="OrthoDB" id="623670at2759"/>
<feature type="signal peptide" evidence="1">
    <location>
        <begin position="1"/>
        <end position="24"/>
    </location>
</feature>
<proteinExistence type="predicted"/>
<evidence type="ECO:0000313" key="3">
    <source>
        <dbReference type="Proteomes" id="UP000258309"/>
    </source>
</evidence>
<comment type="caution">
    <text evidence="2">The sequence shown here is derived from an EMBL/GenBank/DDBJ whole genome shotgun (WGS) entry which is preliminary data.</text>
</comment>
<evidence type="ECO:0000256" key="1">
    <source>
        <dbReference type="SAM" id="SignalP"/>
    </source>
</evidence>
<dbReference type="AlphaFoldDB" id="A0A3E2H0A2"/>
<keyword evidence="3" id="KW-1185">Reference proteome</keyword>
<feature type="non-terminal residue" evidence="2">
    <location>
        <position position="154"/>
    </location>
</feature>
<protein>
    <submittedName>
        <fullName evidence="2">Uncharacterized protein</fullName>
    </submittedName>
</protein>
<evidence type="ECO:0000313" key="2">
    <source>
        <dbReference type="EMBL" id="RFU26825.1"/>
    </source>
</evidence>
<accession>A0A3E2H0A2</accession>
<dbReference type="Proteomes" id="UP000258309">
    <property type="component" value="Unassembled WGS sequence"/>
</dbReference>
<organism evidence="2 3">
    <name type="scientific">Scytalidium lignicola</name>
    <name type="common">Hyphomycete</name>
    <dbReference type="NCBI Taxonomy" id="5539"/>
    <lineage>
        <taxon>Eukaryota</taxon>
        <taxon>Fungi</taxon>
        <taxon>Dikarya</taxon>
        <taxon>Ascomycota</taxon>
        <taxon>Pezizomycotina</taxon>
        <taxon>Leotiomycetes</taxon>
        <taxon>Leotiomycetes incertae sedis</taxon>
        <taxon>Scytalidium</taxon>
    </lineage>
</organism>
<feature type="non-terminal residue" evidence="2">
    <location>
        <position position="1"/>
    </location>
</feature>
<keyword evidence="1" id="KW-0732">Signal</keyword>
<dbReference type="EMBL" id="NCSJ02000238">
    <property type="protein sequence ID" value="RFU26825.1"/>
    <property type="molecule type" value="Genomic_DNA"/>
</dbReference>
<feature type="chain" id="PRO_5017815687" evidence="1">
    <location>
        <begin position="25"/>
        <end position="154"/>
    </location>
</feature>
<sequence>MQFTQLPLLAMTLALTALASPLLAIDIAGRQTILSGTNAGSIYMFGDPATARALFWQYGSCGLSTFFADDVSPDIPLVAMPSTIMQSYGASQHNTLCAKIVTMTVGGVTRQAAIADTNVSDTHSIDMTSDLWVAFGQQDGDGSIIPAVEWSIAA</sequence>
<name>A0A3E2H0A2_SCYLI</name>